<keyword evidence="3" id="KW-0808">Transferase</keyword>
<dbReference type="Gene3D" id="6.10.340.10">
    <property type="match status" value="1"/>
</dbReference>
<evidence type="ECO:0000256" key="1">
    <source>
        <dbReference type="ARBA" id="ARBA00004370"/>
    </source>
</evidence>
<dbReference type="GO" id="GO:0016020">
    <property type="term" value="C:membrane"/>
    <property type="evidence" value="ECO:0007669"/>
    <property type="project" value="UniProtKB-SubCell"/>
</dbReference>
<accession>F4LNW1</accession>
<dbReference type="GO" id="GO:0000155">
    <property type="term" value="F:phosphorelay sensor kinase activity"/>
    <property type="evidence" value="ECO:0007669"/>
    <property type="project" value="InterPro"/>
</dbReference>
<dbReference type="InterPro" id="IPR036890">
    <property type="entry name" value="HATPase_C_sf"/>
</dbReference>
<dbReference type="SUPFAM" id="SSF158472">
    <property type="entry name" value="HAMP domain-like"/>
    <property type="match status" value="1"/>
</dbReference>
<dbReference type="SUPFAM" id="SSF55874">
    <property type="entry name" value="ATPase domain of HSP90 chaperone/DNA topoisomerase II/histidine kinase"/>
    <property type="match status" value="1"/>
</dbReference>
<dbReference type="CDD" id="cd06225">
    <property type="entry name" value="HAMP"/>
    <property type="match status" value="1"/>
</dbReference>
<dbReference type="RefSeq" id="WP_013759639.1">
    <property type="nucleotide sequence ID" value="NC_015500.1"/>
</dbReference>
<evidence type="ECO:0000256" key="2">
    <source>
        <dbReference type="ARBA" id="ARBA00022553"/>
    </source>
</evidence>
<dbReference type="InterPro" id="IPR010559">
    <property type="entry name" value="Sig_transdc_His_kin_internal"/>
</dbReference>
<dbReference type="SMART" id="SM00304">
    <property type="entry name" value="HAMP"/>
    <property type="match status" value="1"/>
</dbReference>
<dbReference type="Pfam" id="PF06580">
    <property type="entry name" value="His_kinase"/>
    <property type="match status" value="1"/>
</dbReference>
<dbReference type="HOGENOM" id="CLU_020473_6_2_12"/>
<feature type="domain" description="HAMP" evidence="6">
    <location>
        <begin position="323"/>
        <end position="380"/>
    </location>
</feature>
<dbReference type="KEGG" id="tbe:Trebr_2532"/>
<dbReference type="PANTHER" id="PTHR34220:SF7">
    <property type="entry name" value="SENSOR HISTIDINE KINASE YPDA"/>
    <property type="match status" value="1"/>
</dbReference>
<sequence length="636" mass="69429">MKLPRFSFFWRILSAFVLCGMAPLFLLSVVFTGAVEHVIEKNNYRRAAESVESVRLVADSFVQTAIRTAEHLSASAAVIGYCANGDAASPVAQSLLVSDIFQETRLYAEDDDFQIYVIPADGRPVLSKKTIPAQYELASYGGWGVFNAARSELNRTDGCSPYVLFGQPHPDSGNQTVAAVIVPVYGTAAPAAALSRAQDGFPAGVTGFVIVDILRKGFASRITQIAGLQGALDTLLLYDKNRCVLYSHFSPETESAFFDPVPDFGTETAATHVARSPLSGLSVYGGQPEIGTVQFVRDLRSVALLIAFLTAGISFFAAVLFSRSITRPVEALARAMRKAESGDLSVRCEEPYADASQTDEMSFLIRCFNRMVGRIGRQVDDIVEQQKRLRIAEVKTLQAQINPHFLYNTLNSIKSTAKLAGAHKVANMVTALGKILRYEFTPEENFAPLEKELEMARNYFEIEAYRWDGRFSLEESVDPRVTACAVPRLVIQPLVENALIHGLEEKNGAGTLRITASVEIGVRFPQQSDIVIEIRDDGRGMSEERLAALQIILAETAEIGRPQFFADAHVADAPVSADTPVPAAAGNAMTDSNGIALVNTHRRLKLLYGDRYGLTVDSKRECGTVVTVRIPFGRSL</sequence>
<dbReference type="Pfam" id="PF02518">
    <property type="entry name" value="HATPase_c"/>
    <property type="match status" value="1"/>
</dbReference>
<keyword evidence="5" id="KW-1133">Transmembrane helix</keyword>
<keyword evidence="5" id="KW-0472">Membrane</keyword>
<feature type="transmembrane region" description="Helical" evidence="5">
    <location>
        <begin position="302"/>
        <end position="321"/>
    </location>
</feature>
<dbReference type="eggNOG" id="COG2972">
    <property type="taxonomic scope" value="Bacteria"/>
</dbReference>
<keyword evidence="8" id="KW-1185">Reference proteome</keyword>
<evidence type="ECO:0000256" key="4">
    <source>
        <dbReference type="ARBA" id="ARBA00022777"/>
    </source>
</evidence>
<keyword evidence="2" id="KW-0597">Phosphoprotein</keyword>
<dbReference type="EMBL" id="CP002696">
    <property type="protein sequence ID" value="AEE17938.1"/>
    <property type="molecule type" value="Genomic_DNA"/>
</dbReference>
<dbReference type="InterPro" id="IPR003660">
    <property type="entry name" value="HAMP_dom"/>
</dbReference>
<protein>
    <submittedName>
        <fullName evidence="7">Integral membrane sensor signal transduction histidine kinase</fullName>
    </submittedName>
</protein>
<comment type="subcellular location">
    <subcellularLocation>
        <location evidence="1">Membrane</location>
    </subcellularLocation>
</comment>
<name>F4LNW1_TREBD</name>
<dbReference type="SMART" id="SM00387">
    <property type="entry name" value="HATPase_c"/>
    <property type="match status" value="1"/>
</dbReference>
<dbReference type="Gene3D" id="3.30.565.10">
    <property type="entry name" value="Histidine kinase-like ATPase, C-terminal domain"/>
    <property type="match status" value="1"/>
</dbReference>
<dbReference type="Pfam" id="PF00672">
    <property type="entry name" value="HAMP"/>
    <property type="match status" value="1"/>
</dbReference>
<dbReference type="STRING" id="906968.Trebr_2532"/>
<dbReference type="InterPro" id="IPR003594">
    <property type="entry name" value="HATPase_dom"/>
</dbReference>
<reference evidence="8" key="1">
    <citation type="submission" date="2011-04" db="EMBL/GenBank/DDBJ databases">
        <title>The complete genome of Treponema brennaborense DSM 12168.</title>
        <authorList>
            <person name="Lucas S."/>
            <person name="Han J."/>
            <person name="Lapidus A."/>
            <person name="Bruce D."/>
            <person name="Goodwin L."/>
            <person name="Pitluck S."/>
            <person name="Peters L."/>
            <person name="Kyrpides N."/>
            <person name="Mavromatis K."/>
            <person name="Ivanova N."/>
            <person name="Mikhailova N."/>
            <person name="Pagani I."/>
            <person name="Teshima H."/>
            <person name="Detter J.C."/>
            <person name="Tapia R."/>
            <person name="Han C."/>
            <person name="Land M."/>
            <person name="Hauser L."/>
            <person name="Markowitz V."/>
            <person name="Cheng J.-F."/>
            <person name="Hugenholtz P."/>
            <person name="Woyke T."/>
            <person name="Wu D."/>
            <person name="Gronow S."/>
            <person name="Wellnitz S."/>
            <person name="Brambilla E."/>
            <person name="Klenk H.-P."/>
            <person name="Eisen J.A."/>
        </authorList>
    </citation>
    <scope>NUCLEOTIDE SEQUENCE [LARGE SCALE GENOMIC DNA]</scope>
    <source>
        <strain evidence="8">DSM 12168 / CIP 105900 / DD5/3</strain>
    </source>
</reference>
<dbReference type="OrthoDB" id="370211at2"/>
<dbReference type="AlphaFoldDB" id="F4LNW1"/>
<dbReference type="InterPro" id="IPR050640">
    <property type="entry name" value="Bact_2-comp_sensor_kinase"/>
</dbReference>
<evidence type="ECO:0000256" key="5">
    <source>
        <dbReference type="SAM" id="Phobius"/>
    </source>
</evidence>
<keyword evidence="4 7" id="KW-0418">Kinase</keyword>
<proteinExistence type="predicted"/>
<keyword evidence="5" id="KW-0812">Transmembrane</keyword>
<dbReference type="Proteomes" id="UP000006546">
    <property type="component" value="Chromosome"/>
</dbReference>
<evidence type="ECO:0000313" key="8">
    <source>
        <dbReference type="Proteomes" id="UP000006546"/>
    </source>
</evidence>
<evidence type="ECO:0000256" key="3">
    <source>
        <dbReference type="ARBA" id="ARBA00022679"/>
    </source>
</evidence>
<gene>
    <name evidence="7" type="ordered locus">Trebr_2532</name>
</gene>
<evidence type="ECO:0000259" key="6">
    <source>
        <dbReference type="PROSITE" id="PS50885"/>
    </source>
</evidence>
<organism evidence="7 8">
    <name type="scientific">Treponema brennaborense (strain DSM 12168 / CIP 105900 / DD5/3)</name>
    <dbReference type="NCBI Taxonomy" id="906968"/>
    <lineage>
        <taxon>Bacteria</taxon>
        <taxon>Pseudomonadati</taxon>
        <taxon>Spirochaetota</taxon>
        <taxon>Spirochaetia</taxon>
        <taxon>Spirochaetales</taxon>
        <taxon>Treponemataceae</taxon>
        <taxon>Treponema</taxon>
    </lineage>
</organism>
<dbReference type="PROSITE" id="PS50885">
    <property type="entry name" value="HAMP"/>
    <property type="match status" value="1"/>
</dbReference>
<dbReference type="PANTHER" id="PTHR34220">
    <property type="entry name" value="SENSOR HISTIDINE KINASE YPDA"/>
    <property type="match status" value="1"/>
</dbReference>
<evidence type="ECO:0000313" key="7">
    <source>
        <dbReference type="EMBL" id="AEE17938.1"/>
    </source>
</evidence>